<name>A0ABS7QUT2_9ACTN</name>
<evidence type="ECO:0000313" key="2">
    <source>
        <dbReference type="EMBL" id="MBY8886972.1"/>
    </source>
</evidence>
<organism evidence="2 3">
    <name type="scientific">Streptantibioticus parmotrematis</name>
    <dbReference type="NCBI Taxonomy" id="2873249"/>
    <lineage>
        <taxon>Bacteria</taxon>
        <taxon>Bacillati</taxon>
        <taxon>Actinomycetota</taxon>
        <taxon>Actinomycetes</taxon>
        <taxon>Kitasatosporales</taxon>
        <taxon>Streptomycetaceae</taxon>
        <taxon>Streptantibioticus</taxon>
    </lineage>
</organism>
<dbReference type="Proteomes" id="UP001198565">
    <property type="component" value="Unassembled WGS sequence"/>
</dbReference>
<accession>A0ABS7QUT2</accession>
<protein>
    <submittedName>
        <fullName evidence="2">Uncharacterized protein</fullName>
    </submittedName>
</protein>
<evidence type="ECO:0000256" key="1">
    <source>
        <dbReference type="SAM" id="MobiDB-lite"/>
    </source>
</evidence>
<proteinExistence type="predicted"/>
<reference evidence="2 3" key="1">
    <citation type="submission" date="2021-08" db="EMBL/GenBank/DDBJ databases">
        <title>Streptomyces sp. PTM05 isolated from lichen.</title>
        <authorList>
            <person name="Somphong A."/>
            <person name="Phongsopitanun W."/>
            <person name="Tanasupawat S."/>
        </authorList>
    </citation>
    <scope>NUCLEOTIDE SEQUENCE [LARGE SCALE GENOMIC DNA]</scope>
    <source>
        <strain evidence="2 3">Ptm05</strain>
    </source>
</reference>
<comment type="caution">
    <text evidence="2">The sequence shown here is derived from an EMBL/GenBank/DDBJ whole genome shotgun (WGS) entry which is preliminary data.</text>
</comment>
<dbReference type="RefSeq" id="WP_222979726.1">
    <property type="nucleotide sequence ID" value="NZ_JAINVZ010000013.1"/>
</dbReference>
<feature type="compositionally biased region" description="Polar residues" evidence="1">
    <location>
        <begin position="1"/>
        <end position="10"/>
    </location>
</feature>
<keyword evidence="3" id="KW-1185">Reference proteome</keyword>
<feature type="compositionally biased region" description="Basic and acidic residues" evidence="1">
    <location>
        <begin position="17"/>
        <end position="30"/>
    </location>
</feature>
<evidence type="ECO:0000313" key="3">
    <source>
        <dbReference type="Proteomes" id="UP001198565"/>
    </source>
</evidence>
<gene>
    <name evidence="2" type="ORF">K7472_19225</name>
</gene>
<feature type="region of interest" description="Disordered" evidence="1">
    <location>
        <begin position="1"/>
        <end position="63"/>
    </location>
</feature>
<sequence>MSSPIKSKYQTDPWEPNVDKHSKDAKDQQKAADAYTTVYGGTPTYGPDPTDNTPPPPSVTMPDLAMAYTTAPDFLPSTPASSDAAQVGNSADDAPFNIDLGALRTCETQYLTALSNVQGQYETLKTTVTNAINNTNAFGQLAGQTEHHGFHNTASWVQDDLDQEGVNFAKEINPKMTQVLQSIASGVEAIGQFTALLNNAGQMYTETDFKSAMKKAS</sequence>
<feature type="compositionally biased region" description="Low complexity" evidence="1">
    <location>
        <begin position="31"/>
        <end position="51"/>
    </location>
</feature>
<dbReference type="EMBL" id="JAINVZ010000013">
    <property type="protein sequence ID" value="MBY8886972.1"/>
    <property type="molecule type" value="Genomic_DNA"/>
</dbReference>